<dbReference type="KEGG" id="nnu:104596007"/>
<evidence type="ECO:0000256" key="3">
    <source>
        <dbReference type="SAM" id="MobiDB-lite"/>
    </source>
</evidence>
<feature type="compositionally biased region" description="Acidic residues" evidence="3">
    <location>
        <begin position="253"/>
        <end position="277"/>
    </location>
</feature>
<dbReference type="OMA" id="MMESEDK"/>
<dbReference type="eggNOG" id="ENOG502S07X">
    <property type="taxonomic scope" value="Eukaryota"/>
</dbReference>
<evidence type="ECO:0000256" key="2">
    <source>
        <dbReference type="PROSITE-ProRule" id="PRU01002"/>
    </source>
</evidence>
<dbReference type="PANTHER" id="PTHR34680">
    <property type="entry name" value="EXPRESSED PROTEIN"/>
    <property type="match status" value="1"/>
</dbReference>
<evidence type="ECO:0000259" key="4">
    <source>
        <dbReference type="PROSITE" id="PS51667"/>
    </source>
</evidence>
<dbReference type="InterPro" id="IPR014977">
    <property type="entry name" value="WRC_dom"/>
</dbReference>
<dbReference type="PROSITE" id="PS51667">
    <property type="entry name" value="WRC"/>
    <property type="match status" value="1"/>
</dbReference>
<name>A0A1U7ZMG4_NELNU</name>
<accession>A0A1U7ZMG4</accession>
<protein>
    <submittedName>
        <fullName evidence="6">Uncharacterized protein LOC104596007 isoform X1</fullName>
    </submittedName>
</protein>
<organism evidence="5 6">
    <name type="scientific">Nelumbo nucifera</name>
    <name type="common">Sacred lotus</name>
    <dbReference type="NCBI Taxonomy" id="4432"/>
    <lineage>
        <taxon>Eukaryota</taxon>
        <taxon>Viridiplantae</taxon>
        <taxon>Streptophyta</taxon>
        <taxon>Embryophyta</taxon>
        <taxon>Tracheophyta</taxon>
        <taxon>Spermatophyta</taxon>
        <taxon>Magnoliopsida</taxon>
        <taxon>Proteales</taxon>
        <taxon>Nelumbonaceae</taxon>
        <taxon>Nelumbo</taxon>
    </lineage>
</organism>
<evidence type="ECO:0000313" key="5">
    <source>
        <dbReference type="Proteomes" id="UP000189703"/>
    </source>
</evidence>
<comment type="caution">
    <text evidence="2">Lacks conserved residue(s) required for the propagation of feature annotation.</text>
</comment>
<dbReference type="PANTHER" id="PTHR34680:SF3">
    <property type="entry name" value="EXPRESSED PROTEIN"/>
    <property type="match status" value="1"/>
</dbReference>
<gene>
    <name evidence="6" type="primary">LOC104596007</name>
</gene>
<dbReference type="RefSeq" id="XP_010255276.1">
    <property type="nucleotide sequence ID" value="XM_010256974.2"/>
</dbReference>
<feature type="domain" description="WRC" evidence="4">
    <location>
        <begin position="122"/>
        <end position="170"/>
    </location>
</feature>
<dbReference type="Pfam" id="PF08879">
    <property type="entry name" value="WRC"/>
    <property type="match status" value="1"/>
</dbReference>
<feature type="compositionally biased region" description="Basic and acidic residues" evidence="3">
    <location>
        <begin position="278"/>
        <end position="287"/>
    </location>
</feature>
<reference evidence="6" key="1">
    <citation type="submission" date="2025-08" db="UniProtKB">
        <authorList>
            <consortium name="RefSeq"/>
        </authorList>
    </citation>
    <scope>IDENTIFICATION</scope>
</reference>
<dbReference type="AlphaFoldDB" id="A0A1U7ZMG4"/>
<feature type="compositionally biased region" description="Low complexity" evidence="3">
    <location>
        <begin position="231"/>
        <end position="241"/>
    </location>
</feature>
<feature type="region of interest" description="Disordered" evidence="3">
    <location>
        <begin position="52"/>
        <end position="76"/>
    </location>
</feature>
<proteinExistence type="predicted"/>
<feature type="region of interest" description="Disordered" evidence="3">
    <location>
        <begin position="161"/>
        <end position="188"/>
    </location>
</feature>
<dbReference type="OrthoDB" id="1927437at2759"/>
<keyword evidence="5" id="KW-1185">Reference proteome</keyword>
<dbReference type="STRING" id="4432.A0A1U7ZMG4"/>
<evidence type="ECO:0000256" key="1">
    <source>
        <dbReference type="ARBA" id="ARBA00023242"/>
    </source>
</evidence>
<feature type="compositionally biased region" description="Basic residues" evidence="3">
    <location>
        <begin position="288"/>
        <end position="303"/>
    </location>
</feature>
<sequence length="303" mass="33174">MRIRKHAKMDSLAFPQAPLDSCARASLQTHVCELNRSPWDVMAFAPQSDLSYPDDYQAEGDDSVTGNGSGGESIGAAESSLASLKVSWEEEEEEEPKFSSSTEVVVNAAEKRERKIGLKKGREGFVSCNKTDGKGWQCRREAKEGHSLCEHHLMQLRSYHHSYSNSSSRKSDKSGAAGGVRRRNRGRISSSTNPLEFYYYSGFGPLWGKRRGGGGGGDSTKRRNAEAGAATQTTSTPPSTSDIDQNRPVAAAVDDDYIINEIDIDMVDEDDDDDNDDGVGHEGEPGRKRVRKPVKARSLKSLL</sequence>
<feature type="region of interest" description="Disordered" evidence="3">
    <location>
        <begin position="211"/>
        <end position="303"/>
    </location>
</feature>
<dbReference type="FunCoup" id="A0A1U7ZMG4">
    <property type="interactions" value="485"/>
</dbReference>
<dbReference type="Proteomes" id="UP000189703">
    <property type="component" value="Unplaced"/>
</dbReference>
<evidence type="ECO:0000313" key="6">
    <source>
        <dbReference type="RefSeq" id="XP_010255276.1"/>
    </source>
</evidence>
<dbReference type="GeneID" id="104596007"/>
<dbReference type="InParanoid" id="A0A1U7ZMG4"/>
<keyword evidence="1" id="KW-0539">Nucleus</keyword>